<gene>
    <name evidence="2" type="ORF">MEDL_24654</name>
</gene>
<feature type="compositionally biased region" description="Polar residues" evidence="1">
    <location>
        <begin position="1226"/>
        <end position="1239"/>
    </location>
</feature>
<feature type="compositionally biased region" description="Low complexity" evidence="1">
    <location>
        <begin position="64"/>
        <end position="77"/>
    </location>
</feature>
<feature type="region of interest" description="Disordered" evidence="1">
    <location>
        <begin position="1064"/>
        <end position="1239"/>
    </location>
</feature>
<feature type="compositionally biased region" description="Basic and acidic residues" evidence="1">
    <location>
        <begin position="1180"/>
        <end position="1199"/>
    </location>
</feature>
<feature type="compositionally biased region" description="Basic and acidic residues" evidence="1">
    <location>
        <begin position="783"/>
        <end position="803"/>
    </location>
</feature>
<dbReference type="GO" id="GO:0003676">
    <property type="term" value="F:nucleic acid binding"/>
    <property type="evidence" value="ECO:0007669"/>
    <property type="project" value="InterPro"/>
</dbReference>
<dbReference type="InterPro" id="IPR002052">
    <property type="entry name" value="DNA_methylase_N6_adenine_CS"/>
</dbReference>
<reference evidence="2" key="1">
    <citation type="submission" date="2021-03" db="EMBL/GenBank/DDBJ databases">
        <authorList>
            <person name="Bekaert M."/>
        </authorList>
    </citation>
    <scope>NUCLEOTIDE SEQUENCE</scope>
</reference>
<feature type="compositionally biased region" description="Polar residues" evidence="1">
    <location>
        <begin position="375"/>
        <end position="388"/>
    </location>
</feature>
<feature type="region of interest" description="Disordered" evidence="1">
    <location>
        <begin position="586"/>
        <end position="634"/>
    </location>
</feature>
<feature type="compositionally biased region" description="Basic and acidic residues" evidence="1">
    <location>
        <begin position="849"/>
        <end position="860"/>
    </location>
</feature>
<evidence type="ECO:0000313" key="2">
    <source>
        <dbReference type="EMBL" id="CAG2210574.1"/>
    </source>
</evidence>
<feature type="region of interest" description="Disordered" evidence="1">
    <location>
        <begin position="15"/>
        <end position="77"/>
    </location>
</feature>
<evidence type="ECO:0000256" key="1">
    <source>
        <dbReference type="SAM" id="MobiDB-lite"/>
    </source>
</evidence>
<comment type="caution">
    <text evidence="2">The sequence shown here is derived from an EMBL/GenBank/DDBJ whole genome shotgun (WGS) entry which is preliminary data.</text>
</comment>
<feature type="compositionally biased region" description="Polar residues" evidence="1">
    <location>
        <begin position="977"/>
        <end position="1001"/>
    </location>
</feature>
<evidence type="ECO:0000313" key="3">
    <source>
        <dbReference type="Proteomes" id="UP000683360"/>
    </source>
</evidence>
<feature type="compositionally biased region" description="Basic and acidic residues" evidence="1">
    <location>
        <begin position="1064"/>
        <end position="1073"/>
    </location>
</feature>
<feature type="compositionally biased region" description="Basic and acidic residues" evidence="1">
    <location>
        <begin position="242"/>
        <end position="258"/>
    </location>
</feature>
<feature type="compositionally biased region" description="Basic and acidic residues" evidence="1">
    <location>
        <begin position="1002"/>
        <end position="1021"/>
    </location>
</feature>
<proteinExistence type="predicted"/>
<feature type="compositionally biased region" description="Polar residues" evidence="1">
    <location>
        <begin position="396"/>
        <end position="414"/>
    </location>
</feature>
<feature type="compositionally biased region" description="Basic and acidic residues" evidence="1">
    <location>
        <begin position="1130"/>
        <end position="1142"/>
    </location>
</feature>
<organism evidence="2 3">
    <name type="scientific">Mytilus edulis</name>
    <name type="common">Blue mussel</name>
    <dbReference type="NCBI Taxonomy" id="6550"/>
    <lineage>
        <taxon>Eukaryota</taxon>
        <taxon>Metazoa</taxon>
        <taxon>Spiralia</taxon>
        <taxon>Lophotrochozoa</taxon>
        <taxon>Mollusca</taxon>
        <taxon>Bivalvia</taxon>
        <taxon>Autobranchia</taxon>
        <taxon>Pteriomorphia</taxon>
        <taxon>Mytilida</taxon>
        <taxon>Mytiloidea</taxon>
        <taxon>Mytilidae</taxon>
        <taxon>Mytilinae</taxon>
        <taxon>Mytilus</taxon>
    </lineage>
</organism>
<dbReference type="GO" id="GO:0032259">
    <property type="term" value="P:methylation"/>
    <property type="evidence" value="ECO:0007669"/>
    <property type="project" value="InterPro"/>
</dbReference>
<dbReference type="OrthoDB" id="10368987at2759"/>
<feature type="compositionally biased region" description="Polar residues" evidence="1">
    <location>
        <begin position="297"/>
        <end position="307"/>
    </location>
</feature>
<feature type="compositionally biased region" description="Polar residues" evidence="1">
    <location>
        <begin position="586"/>
        <end position="598"/>
    </location>
</feature>
<feature type="compositionally biased region" description="Polar residues" evidence="1">
    <location>
        <begin position="831"/>
        <end position="842"/>
    </location>
</feature>
<dbReference type="PROSITE" id="PS00092">
    <property type="entry name" value="N6_MTASE"/>
    <property type="match status" value="1"/>
</dbReference>
<dbReference type="AlphaFoldDB" id="A0A8S3RQC1"/>
<keyword evidence="3" id="KW-1185">Reference proteome</keyword>
<feature type="compositionally biased region" description="Basic and acidic residues" evidence="1">
    <location>
        <begin position="967"/>
        <end position="976"/>
    </location>
</feature>
<name>A0A8S3RQC1_MYTED</name>
<feature type="compositionally biased region" description="Polar residues" evidence="1">
    <location>
        <begin position="1164"/>
        <end position="1179"/>
    </location>
</feature>
<feature type="compositionally biased region" description="Basic and acidic residues" evidence="1">
    <location>
        <begin position="1090"/>
        <end position="1118"/>
    </location>
</feature>
<feature type="compositionally biased region" description="Polar residues" evidence="1">
    <location>
        <begin position="883"/>
        <end position="896"/>
    </location>
</feature>
<accession>A0A8S3RQC1</accession>
<feature type="compositionally biased region" description="Polar residues" evidence="1">
    <location>
        <begin position="861"/>
        <end position="870"/>
    </location>
</feature>
<dbReference type="GO" id="GO:0008168">
    <property type="term" value="F:methyltransferase activity"/>
    <property type="evidence" value="ECO:0007669"/>
    <property type="project" value="InterPro"/>
</dbReference>
<feature type="region of interest" description="Disordered" evidence="1">
    <location>
        <begin position="783"/>
        <end position="928"/>
    </location>
</feature>
<sequence>MSQYIFTNYSVTEDLTTEDEGFNSREDSIYNSSPRTPRTEEDRETASIVSTDIVEESTTETVQSYSDTISNSDSDSVDSFSSIESQIEQFFQYQRENREKFGGILEQQISRLRREQFDPEFPERKCFTEDSTQTTYVENKSLSAICTYVKALRELISEKIQADDITDLEENLQHWYRTLSEHAEDIGLTEEDKERLIHGKQDELSEIIQNIIDRYNVRVISSGENMWSADKLSPRSLTQAARKYDSSNIKESDRKYNNQKDNSQYSQYLKKYDTPETSKQGTYLSNDRDKKAPAQFTYDQPQIQPSKLSYPEAGRQNKRYNPVPSSSAYEQYDSKTSRQRKLSEYGEKPYSDPLERISQKYDLIKSKPRDDLLTRQPQSQTSSKQLSNPEADRYNTRYNPIPSSSAYEQYNSKTSRQRKLSEYGEKPYSDPLERISQKYDLIKSKPRDDLLTRQKEKSNYEPSERMFQKYTMKDRKPVDDLTSEKYSSTTKPSGIDRYEDSYKDMTSSIPGNNQFRERSVINARAQPVDSFSRKEINSSPLFKDDKLATSREKPKQNIVDNEPTEDEIVQNILDAAYKKELKSTRLPQETNMNDQRSTIIPKGQRKLSDNGEHTYSNPIDKQRKLSDNGEYTFSNPIDKVSKAYDLIKNKPRDDQFTRQDDKIGYDPSVQMFQKSTTTNRKQLDYPTSQKNSYLTKQSKIDRHEDSYQMKSLMPADNQIRKSSVINSREHPVDTFRQKDANRSPIFKEDKFTTLQEKPKQTIINRDLTEEEIVQNILDASLKKETKQDRLPQEQKLKEPRSTRSDMLPKGQTRDMVLSNPPYNVFRGDLINKQTTDDGQNLKGNLYPGKTEDIYKRKDTTVQRQNPAFSSDSHKDQYKPAKTYATTKQTSYPTGVNNKPGPSRSSLDERNRSKDTSVTEEDRYKPIASRSTVEEAYNLTDNIVTREEKYKPTASQRSADKWLQAIERNSKPTKELTDNTSVTTKQTNDPSGINYTPGASRSTLDEKYRHKDTSVKEEERYKPIASRSTVEEAYQLADNIVTTEEKYKPTASQRTTEKGLQTIERKRGPVKELTEEQGSQGAVNVPLKSDAAWDRLRQGTKSKEQRRDMIPKGQSRDIMLKSPQTNVLRGDPVHKQTTDDRQNQKMILYPDKPDDIYKQDDTKQTNDPSGINYTPGASRSTLDEIYRRKDTSVTKEEINKPKASRSSGEEAYPLADNIVTRKENFKPTASQRTAENGFRQ</sequence>
<feature type="region of interest" description="Disordered" evidence="1">
    <location>
        <begin position="237"/>
        <end position="499"/>
    </location>
</feature>
<dbReference type="Proteomes" id="UP000683360">
    <property type="component" value="Unassembled WGS sequence"/>
</dbReference>
<dbReference type="EMBL" id="CAJPWZ010001239">
    <property type="protein sequence ID" value="CAG2210574.1"/>
    <property type="molecule type" value="Genomic_DNA"/>
</dbReference>
<feature type="compositionally biased region" description="Basic and acidic residues" evidence="1">
    <location>
        <begin position="1150"/>
        <end position="1163"/>
    </location>
</feature>
<feature type="compositionally biased region" description="Basic and acidic residues" evidence="1">
    <location>
        <begin position="419"/>
        <end position="483"/>
    </location>
</feature>
<protein>
    <submittedName>
        <fullName evidence="2">Uncharacterized protein</fullName>
    </submittedName>
</protein>
<feature type="compositionally biased region" description="Basic and acidic residues" evidence="1">
    <location>
        <begin position="332"/>
        <end position="373"/>
    </location>
</feature>
<feature type="compositionally biased region" description="Basic and acidic residues" evidence="1">
    <location>
        <begin position="905"/>
        <end position="924"/>
    </location>
</feature>
<feature type="region of interest" description="Disordered" evidence="1">
    <location>
        <begin position="966"/>
        <end position="1026"/>
    </location>
</feature>